<accession>A0A561DPB7</accession>
<evidence type="ECO:0000313" key="1">
    <source>
        <dbReference type="EMBL" id="TWE05159.1"/>
    </source>
</evidence>
<sequence>MSEFETNHTYYISGLPYKLIEIGMIMSGIIGKKNADLTWNWFQTDGIYPQRGKTYITIKR</sequence>
<comment type="caution">
    <text evidence="1">The sequence shown here is derived from an EMBL/GenBank/DDBJ whole genome shotgun (WGS) entry which is preliminary data.</text>
</comment>
<dbReference type="RefSeq" id="WP_144563762.1">
    <property type="nucleotide sequence ID" value="NZ_VIVN01000003.1"/>
</dbReference>
<proteinExistence type="predicted"/>
<reference evidence="1 2" key="1">
    <citation type="submission" date="2019-06" db="EMBL/GenBank/DDBJ databases">
        <title>Sorghum-associated microbial communities from plants grown in Nebraska, USA.</title>
        <authorList>
            <person name="Schachtman D."/>
        </authorList>
    </citation>
    <scope>NUCLEOTIDE SEQUENCE [LARGE SCALE GENOMIC DNA]</scope>
    <source>
        <strain evidence="1 2">2482</strain>
    </source>
</reference>
<dbReference type="AlphaFoldDB" id="A0A561DPB7"/>
<evidence type="ECO:0000313" key="2">
    <source>
        <dbReference type="Proteomes" id="UP000319671"/>
    </source>
</evidence>
<protein>
    <submittedName>
        <fullName evidence="1">Uncharacterized protein</fullName>
    </submittedName>
</protein>
<dbReference type="Proteomes" id="UP000319671">
    <property type="component" value="Unassembled WGS sequence"/>
</dbReference>
<dbReference type="EMBL" id="VIVN01000003">
    <property type="protein sequence ID" value="TWE05159.1"/>
    <property type="molecule type" value="Genomic_DNA"/>
</dbReference>
<keyword evidence="2" id="KW-1185">Reference proteome</keyword>
<organism evidence="1 2">
    <name type="scientific">Neobacillus bataviensis</name>
    <dbReference type="NCBI Taxonomy" id="220685"/>
    <lineage>
        <taxon>Bacteria</taxon>
        <taxon>Bacillati</taxon>
        <taxon>Bacillota</taxon>
        <taxon>Bacilli</taxon>
        <taxon>Bacillales</taxon>
        <taxon>Bacillaceae</taxon>
        <taxon>Neobacillus</taxon>
    </lineage>
</organism>
<gene>
    <name evidence="1" type="ORF">FB550_103335</name>
</gene>
<name>A0A561DPB7_9BACI</name>